<evidence type="ECO:0000313" key="1">
    <source>
        <dbReference type="EMBL" id="KAJ8640543.1"/>
    </source>
</evidence>
<dbReference type="EMBL" id="CM056813">
    <property type="protein sequence ID" value="KAJ8640543.1"/>
    <property type="molecule type" value="Genomic_DNA"/>
</dbReference>
<sequence length="106" mass="12139">MSLVFHTGRGRKGTKTEWMMQEYSLIAAASPEGSSSLAKDKKMKQVGKYVLCKIYKKATAEGETEEVSFNSIEDELVDEDRNKRIAFWSYIHEHADDENILSWFLG</sequence>
<protein>
    <submittedName>
        <fullName evidence="1">Uncharacterized protein</fullName>
    </submittedName>
</protein>
<dbReference type="Proteomes" id="UP001234297">
    <property type="component" value="Chromosome 5"/>
</dbReference>
<organism evidence="1 2">
    <name type="scientific">Persea americana</name>
    <name type="common">Avocado</name>
    <dbReference type="NCBI Taxonomy" id="3435"/>
    <lineage>
        <taxon>Eukaryota</taxon>
        <taxon>Viridiplantae</taxon>
        <taxon>Streptophyta</taxon>
        <taxon>Embryophyta</taxon>
        <taxon>Tracheophyta</taxon>
        <taxon>Spermatophyta</taxon>
        <taxon>Magnoliopsida</taxon>
        <taxon>Magnoliidae</taxon>
        <taxon>Laurales</taxon>
        <taxon>Lauraceae</taxon>
        <taxon>Persea</taxon>
    </lineage>
</organism>
<gene>
    <name evidence="1" type="ORF">MRB53_017237</name>
</gene>
<keyword evidence="2" id="KW-1185">Reference proteome</keyword>
<reference evidence="1 2" key="1">
    <citation type="journal article" date="2022" name="Hortic Res">
        <title>A haplotype resolved chromosomal level avocado genome allows analysis of novel avocado genes.</title>
        <authorList>
            <person name="Nath O."/>
            <person name="Fletcher S.J."/>
            <person name="Hayward A."/>
            <person name="Shaw L.M."/>
            <person name="Masouleh A.K."/>
            <person name="Furtado A."/>
            <person name="Henry R.J."/>
            <person name="Mitter N."/>
        </authorList>
    </citation>
    <scope>NUCLEOTIDE SEQUENCE [LARGE SCALE GENOMIC DNA]</scope>
    <source>
        <strain evidence="2">cv. Hass</strain>
    </source>
</reference>
<evidence type="ECO:0000313" key="2">
    <source>
        <dbReference type="Proteomes" id="UP001234297"/>
    </source>
</evidence>
<proteinExistence type="predicted"/>
<comment type="caution">
    <text evidence="1">The sequence shown here is derived from an EMBL/GenBank/DDBJ whole genome shotgun (WGS) entry which is preliminary data.</text>
</comment>
<name>A0ACC2M506_PERAE</name>
<accession>A0ACC2M506</accession>